<evidence type="ECO:0000256" key="7">
    <source>
        <dbReference type="ARBA" id="ARBA00023136"/>
    </source>
</evidence>
<evidence type="ECO:0000256" key="9">
    <source>
        <dbReference type="RuleBase" id="RU369079"/>
    </source>
</evidence>
<keyword evidence="2 9" id="KW-0813">Transport</keyword>
<dbReference type="RefSeq" id="WP_085855433.1">
    <property type="nucleotide sequence ID" value="NZ_FOPF01000016.1"/>
</dbReference>
<feature type="transmembrane region" description="Helical" evidence="9">
    <location>
        <begin position="62"/>
        <end position="79"/>
    </location>
</feature>
<dbReference type="PANTHER" id="PTHR35011:SF10">
    <property type="entry name" value="TRAP TRANSPORTER SMALL PERMEASE PROTEIN"/>
    <property type="match status" value="1"/>
</dbReference>
<comment type="subcellular location">
    <subcellularLocation>
        <location evidence="1 9">Cell inner membrane</location>
        <topology evidence="1 9">Multi-pass membrane protein</topology>
    </subcellularLocation>
</comment>
<evidence type="ECO:0000256" key="6">
    <source>
        <dbReference type="ARBA" id="ARBA00022989"/>
    </source>
</evidence>
<evidence type="ECO:0000256" key="2">
    <source>
        <dbReference type="ARBA" id="ARBA00022448"/>
    </source>
</evidence>
<keyword evidence="3" id="KW-1003">Cell membrane</keyword>
<comment type="subunit">
    <text evidence="9">The complex comprises the extracytoplasmic solute receptor protein and the two transmembrane proteins.</text>
</comment>
<evidence type="ECO:0000256" key="1">
    <source>
        <dbReference type="ARBA" id="ARBA00004429"/>
    </source>
</evidence>
<feature type="domain" description="Tripartite ATP-independent periplasmic transporters DctQ component" evidence="10">
    <location>
        <begin position="38"/>
        <end position="176"/>
    </location>
</feature>
<dbReference type="OrthoDB" id="4250245at2"/>
<dbReference type="EMBL" id="FWFV01000015">
    <property type="protein sequence ID" value="SLN68708.1"/>
    <property type="molecule type" value="Genomic_DNA"/>
</dbReference>
<dbReference type="AlphaFoldDB" id="A0A1Y5TP60"/>
<name>A0A1Y5TP60_9RHOB</name>
<keyword evidence="4 9" id="KW-0997">Cell inner membrane</keyword>
<comment type="function">
    <text evidence="9">Part of the tripartite ATP-independent periplasmic (TRAP) transport system.</text>
</comment>
<dbReference type="GO" id="GO:0022857">
    <property type="term" value="F:transmembrane transporter activity"/>
    <property type="evidence" value="ECO:0007669"/>
    <property type="project" value="UniProtKB-UniRule"/>
</dbReference>
<dbReference type="Proteomes" id="UP000193870">
    <property type="component" value="Unassembled WGS sequence"/>
</dbReference>
<sequence length="195" mass="21659">METDDTVRDETVTPQDPLSAALAPLGRIVSLAFLLVTFFTFYEVTMRYAFNAPTSWVHETTIAMTAICFAFGGAYCLAIDKHIRVVLIYDAIPPAARRWLDVAICIVGCLACALMSWAAWSLAFRSFYTPAGMFRLETSGSAWNPPTPAIVKAVLFLTLCTMTLQFALQVVRHLRRNPDDDPPRGADEKRAFEDA</sequence>
<evidence type="ECO:0000256" key="5">
    <source>
        <dbReference type="ARBA" id="ARBA00022692"/>
    </source>
</evidence>
<proteinExistence type="inferred from homology"/>
<dbReference type="Pfam" id="PF04290">
    <property type="entry name" value="DctQ"/>
    <property type="match status" value="1"/>
</dbReference>
<dbReference type="PANTHER" id="PTHR35011">
    <property type="entry name" value="2,3-DIKETO-L-GULONATE TRAP TRANSPORTER SMALL PERMEASE PROTEIN YIAM"/>
    <property type="match status" value="1"/>
</dbReference>
<evidence type="ECO:0000313" key="11">
    <source>
        <dbReference type="EMBL" id="SLN68708.1"/>
    </source>
</evidence>
<keyword evidence="7 9" id="KW-0472">Membrane</keyword>
<accession>A0A1Y5TP60</accession>
<dbReference type="GO" id="GO:0015740">
    <property type="term" value="P:C4-dicarboxylate transport"/>
    <property type="evidence" value="ECO:0007669"/>
    <property type="project" value="TreeGrafter"/>
</dbReference>
<dbReference type="InterPro" id="IPR007387">
    <property type="entry name" value="TRAP_DctQ"/>
</dbReference>
<evidence type="ECO:0000256" key="8">
    <source>
        <dbReference type="ARBA" id="ARBA00038436"/>
    </source>
</evidence>
<evidence type="ECO:0000313" key="12">
    <source>
        <dbReference type="Proteomes" id="UP000193870"/>
    </source>
</evidence>
<keyword evidence="12" id="KW-1185">Reference proteome</keyword>
<feature type="transmembrane region" description="Helical" evidence="9">
    <location>
        <begin position="149"/>
        <end position="168"/>
    </location>
</feature>
<feature type="transmembrane region" description="Helical" evidence="9">
    <location>
        <begin position="21"/>
        <end position="42"/>
    </location>
</feature>
<feature type="transmembrane region" description="Helical" evidence="9">
    <location>
        <begin position="99"/>
        <end position="120"/>
    </location>
</feature>
<reference evidence="11 12" key="1">
    <citation type="submission" date="2017-03" db="EMBL/GenBank/DDBJ databases">
        <authorList>
            <person name="Afonso C.L."/>
            <person name="Miller P.J."/>
            <person name="Scott M.A."/>
            <person name="Spackman E."/>
            <person name="Goraichik I."/>
            <person name="Dimitrov K.M."/>
            <person name="Suarez D.L."/>
            <person name="Swayne D.E."/>
        </authorList>
    </citation>
    <scope>NUCLEOTIDE SEQUENCE [LARGE SCALE GENOMIC DNA]</scope>
    <source>
        <strain evidence="11 12">CECT 7066</strain>
    </source>
</reference>
<keyword evidence="6 9" id="KW-1133">Transmembrane helix</keyword>
<keyword evidence="5 9" id="KW-0812">Transmembrane</keyword>
<dbReference type="GO" id="GO:0005886">
    <property type="term" value="C:plasma membrane"/>
    <property type="evidence" value="ECO:0007669"/>
    <property type="project" value="UniProtKB-SubCell"/>
</dbReference>
<comment type="similarity">
    <text evidence="8 9">Belongs to the TRAP transporter small permease family.</text>
</comment>
<evidence type="ECO:0000256" key="4">
    <source>
        <dbReference type="ARBA" id="ARBA00022519"/>
    </source>
</evidence>
<dbReference type="STRING" id="315423.SAMN04488020_11627"/>
<dbReference type="InterPro" id="IPR055348">
    <property type="entry name" value="DctQ"/>
</dbReference>
<evidence type="ECO:0000256" key="3">
    <source>
        <dbReference type="ARBA" id="ARBA00022475"/>
    </source>
</evidence>
<protein>
    <recommendedName>
        <fullName evidence="9">TRAP transporter small permease protein</fullName>
    </recommendedName>
</protein>
<evidence type="ECO:0000259" key="10">
    <source>
        <dbReference type="Pfam" id="PF04290"/>
    </source>
</evidence>
<organism evidence="11 12">
    <name type="scientific">Palleronia marisminoris</name>
    <dbReference type="NCBI Taxonomy" id="315423"/>
    <lineage>
        <taxon>Bacteria</taxon>
        <taxon>Pseudomonadati</taxon>
        <taxon>Pseudomonadota</taxon>
        <taxon>Alphaproteobacteria</taxon>
        <taxon>Rhodobacterales</taxon>
        <taxon>Roseobacteraceae</taxon>
        <taxon>Palleronia</taxon>
    </lineage>
</organism>
<gene>
    <name evidence="11" type="ORF">PAM7066_03477</name>
</gene>